<dbReference type="GO" id="GO:0008270">
    <property type="term" value="F:zinc ion binding"/>
    <property type="evidence" value="ECO:0007669"/>
    <property type="project" value="UniProtKB-KW"/>
</dbReference>
<dbReference type="InterPro" id="IPR006612">
    <property type="entry name" value="THAP_Znf"/>
</dbReference>
<feature type="domain" description="THAP-type" evidence="12">
    <location>
        <begin position="1"/>
        <end position="76"/>
    </location>
</feature>
<proteinExistence type="predicted"/>
<evidence type="ECO:0000313" key="13">
    <source>
        <dbReference type="EMBL" id="MAA23529.1"/>
    </source>
</evidence>
<dbReference type="InterPro" id="IPR057618">
    <property type="entry name" value="Znf_POGZ/Z280C-D-like"/>
</dbReference>
<dbReference type="Pfam" id="PF25429">
    <property type="entry name" value="zf-POGZ"/>
    <property type="match status" value="1"/>
</dbReference>
<evidence type="ECO:0000256" key="10">
    <source>
        <dbReference type="SAM" id="MobiDB-lite"/>
    </source>
</evidence>
<keyword evidence="4 8" id="KW-0863">Zinc-finger</keyword>
<evidence type="ECO:0000256" key="4">
    <source>
        <dbReference type="ARBA" id="ARBA00022771"/>
    </source>
</evidence>
<comment type="subcellular location">
    <subcellularLocation>
        <location evidence="1">Nucleus</location>
    </subcellularLocation>
</comment>
<dbReference type="Pfam" id="PF05485">
    <property type="entry name" value="THAP"/>
    <property type="match status" value="1"/>
</dbReference>
<dbReference type="PROSITE" id="PS50157">
    <property type="entry name" value="ZINC_FINGER_C2H2_2"/>
    <property type="match status" value="1"/>
</dbReference>
<feature type="compositionally biased region" description="Polar residues" evidence="10">
    <location>
        <begin position="77"/>
        <end position="88"/>
    </location>
</feature>
<organism evidence="13">
    <name type="scientific">Rhipicephalus zambeziensis</name>
    <dbReference type="NCBI Taxonomy" id="60191"/>
    <lineage>
        <taxon>Eukaryota</taxon>
        <taxon>Metazoa</taxon>
        <taxon>Ecdysozoa</taxon>
        <taxon>Arthropoda</taxon>
        <taxon>Chelicerata</taxon>
        <taxon>Arachnida</taxon>
        <taxon>Acari</taxon>
        <taxon>Parasitiformes</taxon>
        <taxon>Ixodida</taxon>
        <taxon>Ixodoidea</taxon>
        <taxon>Ixodidae</taxon>
        <taxon>Rhipicephalinae</taxon>
        <taxon>Rhipicephalus</taxon>
        <taxon>Rhipicephalus</taxon>
    </lineage>
</organism>
<evidence type="ECO:0000256" key="3">
    <source>
        <dbReference type="ARBA" id="ARBA00022737"/>
    </source>
</evidence>
<keyword evidence="6 9" id="KW-0238">DNA-binding</keyword>
<dbReference type="PROSITE" id="PS00028">
    <property type="entry name" value="ZINC_FINGER_C2H2_1"/>
    <property type="match status" value="3"/>
</dbReference>
<feature type="region of interest" description="Disordered" evidence="10">
    <location>
        <begin position="77"/>
        <end position="98"/>
    </location>
</feature>
<dbReference type="GO" id="GO:0003677">
    <property type="term" value="F:DNA binding"/>
    <property type="evidence" value="ECO:0007669"/>
    <property type="project" value="UniProtKB-UniRule"/>
</dbReference>
<dbReference type="SMART" id="SM00980">
    <property type="entry name" value="THAP"/>
    <property type="match status" value="1"/>
</dbReference>
<dbReference type="Gene3D" id="3.30.160.60">
    <property type="entry name" value="Classic Zinc Finger"/>
    <property type="match status" value="1"/>
</dbReference>
<evidence type="ECO:0000259" key="12">
    <source>
        <dbReference type="PROSITE" id="PS50950"/>
    </source>
</evidence>
<dbReference type="SMART" id="SM00355">
    <property type="entry name" value="ZnF_C2H2"/>
    <property type="match status" value="6"/>
</dbReference>
<feature type="region of interest" description="Disordered" evidence="10">
    <location>
        <begin position="696"/>
        <end position="740"/>
    </location>
</feature>
<dbReference type="GO" id="GO:0005634">
    <property type="term" value="C:nucleus"/>
    <property type="evidence" value="ECO:0007669"/>
    <property type="project" value="UniProtKB-SubCell"/>
</dbReference>
<name>A0A224Z5S1_9ACAR</name>
<reference evidence="13" key="1">
    <citation type="journal article" date="2017" name="Parasit. Vectors">
        <title>Sialotranscriptomics of Rhipicephalus zambeziensis reveals intricate expression profiles of secretory proteins and suggests tight temporal transcriptional regulation during blood-feeding.</title>
        <authorList>
            <person name="de Castro M.H."/>
            <person name="de Klerk D."/>
            <person name="Pienaar R."/>
            <person name="Rees D.J.G."/>
            <person name="Mans B.J."/>
        </authorList>
    </citation>
    <scope>NUCLEOTIDE SEQUENCE</scope>
    <source>
        <tissue evidence="13">Salivary glands</tissue>
    </source>
</reference>
<accession>A0A224Z5S1</accession>
<dbReference type="InterPro" id="IPR050888">
    <property type="entry name" value="ZnF_C2H2-type_TF"/>
</dbReference>
<dbReference type="InterPro" id="IPR013087">
    <property type="entry name" value="Znf_C2H2_type"/>
</dbReference>
<evidence type="ECO:0000256" key="2">
    <source>
        <dbReference type="ARBA" id="ARBA00022723"/>
    </source>
</evidence>
<evidence type="ECO:0000256" key="6">
    <source>
        <dbReference type="ARBA" id="ARBA00023125"/>
    </source>
</evidence>
<feature type="region of interest" description="Disordered" evidence="10">
    <location>
        <begin position="1176"/>
        <end position="1203"/>
    </location>
</feature>
<evidence type="ECO:0000259" key="11">
    <source>
        <dbReference type="PROSITE" id="PS50157"/>
    </source>
</evidence>
<evidence type="ECO:0000256" key="9">
    <source>
        <dbReference type="PROSITE-ProRule" id="PRU00309"/>
    </source>
</evidence>
<keyword evidence="2" id="KW-0479">Metal-binding</keyword>
<dbReference type="SUPFAM" id="SSF57716">
    <property type="entry name" value="Glucocorticoid receptor-like (DNA-binding domain)"/>
    <property type="match status" value="1"/>
</dbReference>
<feature type="region of interest" description="Disordered" evidence="10">
    <location>
        <begin position="326"/>
        <end position="346"/>
    </location>
</feature>
<dbReference type="EMBL" id="GFPF01012383">
    <property type="protein sequence ID" value="MAA23529.1"/>
    <property type="molecule type" value="Transcribed_RNA"/>
</dbReference>
<evidence type="ECO:0000256" key="5">
    <source>
        <dbReference type="ARBA" id="ARBA00022833"/>
    </source>
</evidence>
<evidence type="ECO:0000256" key="8">
    <source>
        <dbReference type="PROSITE-ProRule" id="PRU00042"/>
    </source>
</evidence>
<feature type="region of interest" description="Disordered" evidence="10">
    <location>
        <begin position="1263"/>
        <end position="1344"/>
    </location>
</feature>
<evidence type="ECO:0000256" key="1">
    <source>
        <dbReference type="ARBA" id="ARBA00004123"/>
    </source>
</evidence>
<feature type="region of interest" description="Disordered" evidence="10">
    <location>
        <begin position="1216"/>
        <end position="1248"/>
    </location>
</feature>
<dbReference type="SMART" id="SM00692">
    <property type="entry name" value="DM3"/>
    <property type="match status" value="1"/>
</dbReference>
<protein>
    <submittedName>
        <fullName evidence="13">Tick transposon</fullName>
    </submittedName>
</protein>
<evidence type="ECO:0000256" key="7">
    <source>
        <dbReference type="ARBA" id="ARBA00023242"/>
    </source>
</evidence>
<feature type="domain" description="C2H2-type" evidence="11">
    <location>
        <begin position="845"/>
        <end position="873"/>
    </location>
</feature>
<keyword evidence="7" id="KW-0539">Nucleus</keyword>
<dbReference type="PROSITE" id="PS50950">
    <property type="entry name" value="ZF_THAP"/>
    <property type="match status" value="1"/>
</dbReference>
<keyword evidence="5" id="KW-0862">Zinc</keyword>
<keyword evidence="3" id="KW-0677">Repeat</keyword>
<dbReference type="PANTHER" id="PTHR24406">
    <property type="entry name" value="TRANSCRIPTIONAL REPRESSOR CTCFL-RELATED"/>
    <property type="match status" value="1"/>
</dbReference>
<sequence>MPTCCVPGCDGSTANSYHPFPEKGEDSLRAKWFTAIGLAEDDVGDEDELRVCARHFRPFDFIERGVVRKGAVPSARLTPSSNINQTSPAKRRKKSASRELEHLEASNVILDEPNSRPSRRAARVAALKISDTVRKYNLAATSAAEGADSDEDFDLAAEARAEGVSFPKLPVSPTNMVQKPGAAAAPVKQPAKTVVRCIVDNTASTLPLVLECEDEPLTQVQQDAHMQALSAYNRSMRRINEARARGAKLIYCCPKDSYNTSNVPPPVKIAPSPTLLNLMFDPRTGMLLAPGNAQVLISAPAKSIPATVAAVPSSPPVVANITSQPLQVTQPPQPPQAKPTQQPASAPVARQVPLITGGSTAVTANSLLMVKVMPSKVLPSKVLQEEIQQLEAQYRRVVDGQNPVPWLAQRGVLQTDLPCKFCRDGRALLEPDSTAINGYSLRCRQARCNRKSLLQQPTFFARFGLPLWKLICLVYHWARQSDLATVLSEAVVDSFVVRNVWRGLQEVCARAVARRRAMLGGPGIHVEVATAQLGRYLVLGALDRSTLETRLKAVSVAVGWNSPVFLKSIELWLRPGSVIVTEDAKFNSLAEQGIPVRCGARPGPDLVHAYLMRRLTDVFGHFMVNQLKLETVQGFLDELQWRERFASHAREAFWRILADVLDHSGWKVSFEDMLGTASDTSGQKVPRAEPEVIVCDSSSEDEGGAGDGNDAPSNDSTDSGMAANHSKGAAKTEPGVETVNRVEKTGAQNCVILDEYYYARKKPCPAENQLVETRGDFCFKCPICKKLITNNIKTVQHITNHIEGSRQRNPDLTDLTICKYCFKEFETPYSMQCHTEAAHLKPDGVVCKICSQEFDLVSSLIDHMKLYHNPSEMPYSCQLCGFRSSFHNDVVSHFHEDHLGTNALLCRFCLRVYIVKFSNNCASIGVQNFYCHLFKHLARTSARRCPICCLVFLSHLDMKAHREKEHVSMLNETGVEAVKTTDASPILVPEPHMKPRRTALNSIVSSTNHLNSSSCQPRFSIPAVHLEPQTLHCTCLECRKPIDEDHFNRSVSCGECKYTTNCTKAFADHMICRHSSAVKSRVPLFRLAPPALRRPGTCPCGFQSSDGNALISHLVSCNQTTAAVSACGPTTRTMRLKCLTGNSANYFPPLINLDDEDTNLNEPFSEVFSSSVSSELPATAHSLPVDTSTSSVHETDAEESESPNILNLLGLMRKPSHSSFKDAESDDGSAKATSTSGSPERCLVGPRSAKRRWAAMGMILDDGFDSEPPILEPQNRTVRPATRVSRRCLDEAPSLEPQVELAGEEEENEPSVSEEKSKPSTSEGESKPFASEEESKPFASEDCLTDTALDECNAAETKPAGSNGSEDSLWPALESCIRLDSSV</sequence>